<dbReference type="STRING" id="1249552.PS2015_1522"/>
<feature type="region of interest" description="Disordered" evidence="1">
    <location>
        <begin position="74"/>
        <end position="98"/>
    </location>
</feature>
<accession>A0A0S2KDX3</accession>
<organism evidence="2 3">
    <name type="scientific">Pseudohongiella spirulinae</name>
    <dbReference type="NCBI Taxonomy" id="1249552"/>
    <lineage>
        <taxon>Bacteria</taxon>
        <taxon>Pseudomonadati</taxon>
        <taxon>Pseudomonadota</taxon>
        <taxon>Gammaproteobacteria</taxon>
        <taxon>Pseudomonadales</taxon>
        <taxon>Pseudohongiellaceae</taxon>
        <taxon>Pseudohongiella</taxon>
    </lineage>
</organism>
<keyword evidence="3" id="KW-1185">Reference proteome</keyword>
<dbReference type="KEGG" id="pspi:PS2015_1522"/>
<reference evidence="2 3" key="1">
    <citation type="submission" date="2015-11" db="EMBL/GenBank/DDBJ databases">
        <authorList>
            <person name="Zhang Y."/>
            <person name="Guo Z."/>
        </authorList>
    </citation>
    <scope>NUCLEOTIDE SEQUENCE [LARGE SCALE GENOMIC DNA]</scope>
    <source>
        <strain evidence="2 3">KCTC 32221</strain>
    </source>
</reference>
<evidence type="ECO:0000313" key="3">
    <source>
        <dbReference type="Proteomes" id="UP000065641"/>
    </source>
</evidence>
<dbReference type="RefSeq" id="WP_156412685.1">
    <property type="nucleotide sequence ID" value="NZ_CP013189.1"/>
</dbReference>
<proteinExistence type="predicted"/>
<protein>
    <submittedName>
        <fullName evidence="2">Uncharacterized protein</fullName>
    </submittedName>
</protein>
<name>A0A0S2KDX3_9GAMM</name>
<dbReference type="EMBL" id="CP013189">
    <property type="protein sequence ID" value="ALO46178.1"/>
    <property type="molecule type" value="Genomic_DNA"/>
</dbReference>
<sequence length="98" mass="10342">MAGILAECAELHAAGITHSEPQADCHGTDMLETSQSHQEAADNAACYHCDSHCSSIKNLSPVASSALVYALVSSPDSERGKDTCNGYPRSLQRPPSQI</sequence>
<gene>
    <name evidence="2" type="ORF">PS2015_1522</name>
</gene>
<dbReference type="Proteomes" id="UP000065641">
    <property type="component" value="Chromosome"/>
</dbReference>
<dbReference type="AlphaFoldDB" id="A0A0S2KDX3"/>
<evidence type="ECO:0000256" key="1">
    <source>
        <dbReference type="SAM" id="MobiDB-lite"/>
    </source>
</evidence>
<evidence type="ECO:0000313" key="2">
    <source>
        <dbReference type="EMBL" id="ALO46178.1"/>
    </source>
</evidence>